<comment type="caution">
    <text evidence="1">The sequence shown here is derived from an EMBL/GenBank/DDBJ whole genome shotgun (WGS) entry which is preliminary data.</text>
</comment>
<accession>A0A8S3PVF2</accession>
<keyword evidence="2" id="KW-1185">Reference proteome</keyword>
<name>A0A8S3PVF2_MYTED</name>
<dbReference type="AlphaFoldDB" id="A0A8S3PVF2"/>
<reference evidence="1" key="1">
    <citation type="submission" date="2021-03" db="EMBL/GenBank/DDBJ databases">
        <authorList>
            <person name="Bekaert M."/>
        </authorList>
    </citation>
    <scope>NUCLEOTIDE SEQUENCE</scope>
</reference>
<evidence type="ECO:0000313" key="2">
    <source>
        <dbReference type="Proteomes" id="UP000683360"/>
    </source>
</evidence>
<sequence length="175" mass="19861">MTDHSTLYDKISISYKNVAKKSDKSSIAENFDVDSGLVMQFDDSDNGNDSIPDRSLQKFNNVCLFHKEDKGDNSYTFQNSLNDNSKTTTAKPYICKFESEYGDFEWDSEMTEESEESGTIELTGSHSMISEGFLEEDSFEMEEIISGEISDKEEIPDNQSVTISNIFEVIFKLNL</sequence>
<dbReference type="Proteomes" id="UP000683360">
    <property type="component" value="Unassembled WGS sequence"/>
</dbReference>
<dbReference type="EMBL" id="CAJPWZ010000191">
    <property type="protein sequence ID" value="CAG2187930.1"/>
    <property type="molecule type" value="Genomic_DNA"/>
</dbReference>
<proteinExistence type="predicted"/>
<gene>
    <name evidence="1" type="ORF">MEDL_3379</name>
</gene>
<protein>
    <submittedName>
        <fullName evidence="1">Uncharacterized protein</fullName>
    </submittedName>
</protein>
<organism evidence="1 2">
    <name type="scientific">Mytilus edulis</name>
    <name type="common">Blue mussel</name>
    <dbReference type="NCBI Taxonomy" id="6550"/>
    <lineage>
        <taxon>Eukaryota</taxon>
        <taxon>Metazoa</taxon>
        <taxon>Spiralia</taxon>
        <taxon>Lophotrochozoa</taxon>
        <taxon>Mollusca</taxon>
        <taxon>Bivalvia</taxon>
        <taxon>Autobranchia</taxon>
        <taxon>Pteriomorphia</taxon>
        <taxon>Mytilida</taxon>
        <taxon>Mytiloidea</taxon>
        <taxon>Mytilidae</taxon>
        <taxon>Mytilinae</taxon>
        <taxon>Mytilus</taxon>
    </lineage>
</organism>
<evidence type="ECO:0000313" key="1">
    <source>
        <dbReference type="EMBL" id="CAG2187930.1"/>
    </source>
</evidence>